<dbReference type="Gene3D" id="3.30.360.10">
    <property type="entry name" value="Dihydrodipicolinate Reductase, domain 2"/>
    <property type="match status" value="1"/>
</dbReference>
<feature type="domain" description="GFO/IDH/MocA-like oxidoreductase" evidence="4">
    <location>
        <begin position="130"/>
        <end position="248"/>
    </location>
</feature>
<dbReference type="OrthoDB" id="9792935at2"/>
<dbReference type="GO" id="GO:0016491">
    <property type="term" value="F:oxidoreductase activity"/>
    <property type="evidence" value="ECO:0007669"/>
    <property type="project" value="UniProtKB-KW"/>
</dbReference>
<name>A0A2K9EL83_9RHOB</name>
<dbReference type="InterPro" id="IPR055170">
    <property type="entry name" value="GFO_IDH_MocA-like_dom"/>
</dbReference>
<dbReference type="GO" id="GO:0006740">
    <property type="term" value="P:NADPH regeneration"/>
    <property type="evidence" value="ECO:0007669"/>
    <property type="project" value="TreeGrafter"/>
</dbReference>
<evidence type="ECO:0000259" key="4">
    <source>
        <dbReference type="Pfam" id="PF22725"/>
    </source>
</evidence>
<evidence type="ECO:0000259" key="3">
    <source>
        <dbReference type="Pfam" id="PF01408"/>
    </source>
</evidence>
<accession>A0A2K9EL83</accession>
<dbReference type="InterPro" id="IPR036291">
    <property type="entry name" value="NAD(P)-bd_dom_sf"/>
</dbReference>
<evidence type="ECO:0000313" key="5">
    <source>
        <dbReference type="EMBL" id="AUH34187.1"/>
    </source>
</evidence>
<gene>
    <name evidence="5" type="ORF">CUV01_12975</name>
</gene>
<dbReference type="PANTHER" id="PTHR42840:SF3">
    <property type="entry name" value="BINDING ROSSMANN FOLD OXIDOREDUCTASE, PUTATIVE (AFU_ORTHOLOGUE AFUA_2G10240)-RELATED"/>
    <property type="match status" value="1"/>
</dbReference>
<evidence type="ECO:0000256" key="1">
    <source>
        <dbReference type="ARBA" id="ARBA00010928"/>
    </source>
</evidence>
<dbReference type="GO" id="GO:0000166">
    <property type="term" value="F:nucleotide binding"/>
    <property type="evidence" value="ECO:0007669"/>
    <property type="project" value="InterPro"/>
</dbReference>
<evidence type="ECO:0000313" key="6">
    <source>
        <dbReference type="Proteomes" id="UP000233742"/>
    </source>
</evidence>
<dbReference type="Proteomes" id="UP000233742">
    <property type="component" value="Chromosome"/>
</dbReference>
<reference evidence="5" key="1">
    <citation type="submission" date="2017-12" db="EMBL/GenBank/DDBJ databases">
        <authorList>
            <person name="Hurst M.R.H."/>
        </authorList>
    </citation>
    <scope>NUCLEOTIDE SEQUENCE [LARGE SCALE GENOMIC DNA]</scope>
    <source>
        <strain evidence="5">BM15</strain>
    </source>
</reference>
<keyword evidence="2" id="KW-0560">Oxidoreductase</keyword>
<dbReference type="AlphaFoldDB" id="A0A2K9EL83"/>
<dbReference type="PANTHER" id="PTHR42840">
    <property type="entry name" value="NAD(P)-BINDING ROSSMANN-FOLD SUPERFAMILY PROTEIN-RELATED"/>
    <property type="match status" value="1"/>
</dbReference>
<dbReference type="InterPro" id="IPR000683">
    <property type="entry name" value="Gfo/Idh/MocA-like_OxRdtase_N"/>
</dbReference>
<protein>
    <submittedName>
        <fullName evidence="5">Inositol 2-dehydrogenase</fullName>
    </submittedName>
</protein>
<dbReference type="RefSeq" id="WP_101460850.1">
    <property type="nucleotide sequence ID" value="NZ_CP025408.1"/>
</dbReference>
<dbReference type="Gene3D" id="3.40.50.720">
    <property type="entry name" value="NAD(P)-binding Rossmann-like Domain"/>
    <property type="match status" value="1"/>
</dbReference>
<sequence length="328" mass="35764">MLGVALLGTSRMAHVYGPKINAHNGLRLEVMFNPRESSSNAVADQYGGRAMTVLDDVLGDPAVDAVIIATPTNTHVDYIVRAAQAGKPIYCEKPLDQSLVRVDECLETLKEHRVPFMLGFNRRFDSDNAALAAAVRNGEIGRLTMLVSTSREPAPPPIEYVRNSGGYFVDATIHDIDLMCWIAGESPVQVIATGSCVHDPRICAEGDYDLPMTTLKMPSGLLVHINNSRSCAYGIDQRIEAFGDDGLLQTVNHCDENVLRWGATATEAKQPLKHFFLERYDMSFYNALGEFYSSVTEDRTPSATALDGRAALQVALACQNSAINGRAI</sequence>
<keyword evidence="6" id="KW-1185">Reference proteome</keyword>
<feature type="domain" description="Gfo/Idh/MocA-like oxidoreductase N-terminal" evidence="3">
    <location>
        <begin position="3"/>
        <end position="120"/>
    </location>
</feature>
<evidence type="ECO:0000256" key="2">
    <source>
        <dbReference type="ARBA" id="ARBA00023002"/>
    </source>
</evidence>
<comment type="similarity">
    <text evidence="1">Belongs to the Gfo/Idh/MocA family.</text>
</comment>
<dbReference type="GO" id="GO:0005737">
    <property type="term" value="C:cytoplasm"/>
    <property type="evidence" value="ECO:0007669"/>
    <property type="project" value="TreeGrafter"/>
</dbReference>
<dbReference type="KEGG" id="paro:CUV01_12975"/>
<dbReference type="Pfam" id="PF01408">
    <property type="entry name" value="GFO_IDH_MocA"/>
    <property type="match status" value="1"/>
</dbReference>
<dbReference type="SUPFAM" id="SSF55347">
    <property type="entry name" value="Glyceraldehyde-3-phosphate dehydrogenase-like, C-terminal domain"/>
    <property type="match status" value="1"/>
</dbReference>
<dbReference type="EMBL" id="CP025408">
    <property type="protein sequence ID" value="AUH34187.1"/>
    <property type="molecule type" value="Genomic_DNA"/>
</dbReference>
<proteinExistence type="inferred from homology"/>
<organism evidence="5 6">
    <name type="scientific">Paracoccus tegillarcae</name>
    <dbReference type="NCBI Taxonomy" id="1529068"/>
    <lineage>
        <taxon>Bacteria</taxon>
        <taxon>Pseudomonadati</taxon>
        <taxon>Pseudomonadota</taxon>
        <taxon>Alphaproteobacteria</taxon>
        <taxon>Rhodobacterales</taxon>
        <taxon>Paracoccaceae</taxon>
        <taxon>Paracoccus</taxon>
    </lineage>
</organism>
<dbReference type="SUPFAM" id="SSF51735">
    <property type="entry name" value="NAD(P)-binding Rossmann-fold domains"/>
    <property type="match status" value="1"/>
</dbReference>
<dbReference type="Pfam" id="PF22725">
    <property type="entry name" value="GFO_IDH_MocA_C3"/>
    <property type="match status" value="1"/>
</dbReference>